<feature type="region of interest" description="Disordered" evidence="1">
    <location>
        <begin position="1"/>
        <end position="157"/>
    </location>
</feature>
<dbReference type="PANTHER" id="PTHR46601:SF1">
    <property type="entry name" value="ADF-H DOMAIN-CONTAINING PROTEIN"/>
    <property type="match status" value="1"/>
</dbReference>
<evidence type="ECO:0000313" key="3">
    <source>
        <dbReference type="Proteomes" id="UP001374579"/>
    </source>
</evidence>
<proteinExistence type="predicted"/>
<gene>
    <name evidence="2" type="ORF">V1264_017382</name>
</gene>
<dbReference type="Gene3D" id="3.90.70.80">
    <property type="match status" value="1"/>
</dbReference>
<feature type="region of interest" description="Disordered" evidence="1">
    <location>
        <begin position="724"/>
        <end position="759"/>
    </location>
</feature>
<feature type="compositionally biased region" description="Basic and acidic residues" evidence="1">
    <location>
        <begin position="55"/>
        <end position="75"/>
    </location>
</feature>
<evidence type="ECO:0008006" key="4">
    <source>
        <dbReference type="Google" id="ProtNLM"/>
    </source>
</evidence>
<feature type="compositionally biased region" description="Polar residues" evidence="1">
    <location>
        <begin position="1"/>
        <end position="10"/>
    </location>
</feature>
<evidence type="ECO:0000256" key="1">
    <source>
        <dbReference type="SAM" id="MobiDB-lite"/>
    </source>
</evidence>
<comment type="caution">
    <text evidence="2">The sequence shown here is derived from an EMBL/GenBank/DDBJ whole genome shotgun (WGS) entry which is preliminary data.</text>
</comment>
<dbReference type="AlphaFoldDB" id="A0AAN9GGN7"/>
<dbReference type="Proteomes" id="UP001374579">
    <property type="component" value="Unassembled WGS sequence"/>
</dbReference>
<evidence type="ECO:0000313" key="2">
    <source>
        <dbReference type="EMBL" id="KAK7106085.1"/>
    </source>
</evidence>
<dbReference type="EMBL" id="JBAMIC010000007">
    <property type="protein sequence ID" value="KAK7106085.1"/>
    <property type="molecule type" value="Genomic_DNA"/>
</dbReference>
<reference evidence="2 3" key="1">
    <citation type="submission" date="2024-02" db="EMBL/GenBank/DDBJ databases">
        <title>Chromosome-scale genome assembly of the rough periwinkle Littorina saxatilis.</title>
        <authorList>
            <person name="De Jode A."/>
            <person name="Faria R."/>
            <person name="Formenti G."/>
            <person name="Sims Y."/>
            <person name="Smith T.P."/>
            <person name="Tracey A."/>
            <person name="Wood J.M.D."/>
            <person name="Zagrodzka Z.B."/>
            <person name="Johannesson K."/>
            <person name="Butlin R.K."/>
            <person name="Leder E.H."/>
        </authorList>
    </citation>
    <scope>NUCLEOTIDE SEQUENCE [LARGE SCALE GENOMIC DNA]</scope>
    <source>
        <strain evidence="2">Snail1</strain>
        <tissue evidence="2">Muscle</tissue>
    </source>
</reference>
<feature type="compositionally biased region" description="Basic residues" evidence="1">
    <location>
        <begin position="126"/>
        <end position="145"/>
    </location>
</feature>
<dbReference type="PANTHER" id="PTHR46601">
    <property type="entry name" value="ULP_PROTEASE DOMAIN-CONTAINING PROTEIN"/>
    <property type="match status" value="1"/>
</dbReference>
<protein>
    <recommendedName>
        <fullName evidence="4">OTU domain-containing protein</fullName>
    </recommendedName>
</protein>
<dbReference type="InterPro" id="IPR047273">
    <property type="entry name" value="VRTN_OTU_dom"/>
</dbReference>
<name>A0AAN9GGN7_9CAEN</name>
<dbReference type="CDD" id="cd22791">
    <property type="entry name" value="OTU_VRTN"/>
    <property type="match status" value="1"/>
</dbReference>
<feature type="compositionally biased region" description="Pro residues" evidence="1">
    <location>
        <begin position="732"/>
        <end position="755"/>
    </location>
</feature>
<sequence>MVLSPSTSARQRMKVLDPEKYSQYLSKQKDRNKKRRDELKLKWENEPQTRASLQEQERVRELARNRYKRWKECHQSGRPSRRSQVRASDDVSTPPAKKPRDMTSEERKEHRKLQRAKERMKESAQKKRRRKEKDREYQRRKRAAKRQLQSPAPGPEIIRTDQIKKSDYNFTSKIRQHLAMKAKTPAKFARLVKNIAMHTRSPRKKIALLAEGFLKPLQKIQHAKKKLFAARKQRKDALSKETTAKVHTFYLREDISRILPDKRYARKEGPGYLLQQTLRGAYRIFVQDNPDVKIGYTKFTKLRPKNVRKISSSFSETCVCVYCFNVKLKLQALNYAVSTSGCCSEKILDERGLIDILLCEKGISKFHAAACVQGSCHTCEDIAATLRKHFQDLLTSNPIVTWNRWCRISKEGRTVREPVARRATARELMTELIEEDLRKPALNTTFVQHLFTAWWQQDQYRRLKEDLKPDQVMLVMDFAENRKAQFQDEVKAAHYGKQQITFHPVIAYYWQPDNTGGQLVRHALDFVSDDIQHDYHAVHAFTERTISHLQELGVVGPGTELYIFSDGCAAQYKGKGTFADLTNYTVPIQRIYFGSEHGKGEADGETGVVGKSVETAVLCRKVFIRDAKDFFHWCSSNLTKDEPQSKRTFFLVPSEDIIRLRPASVVRVIPGCRKFHQVVGVSPLVLKARNLACFCEGCQGSQNCINEQYTRAFKTHVLKPVQQEPVNEPSSPAVPSPAASPSPAVPSPAASPSPAPSHEQQIKSFGVTLLAKKAAGDVPGFLQTARLFRIYAAKQPLKCPSVEPLLPETTKLDETTWEFVPAGAVPPDRFPAATLGDGNCLPRALSRALFGSEDKHVEVRLSIACEMATNKDLYLSPELVSKGALHLDGQESLAMYHQSGDYPARDIEIAFDQETMATAVNGTEMGPWQLLAAATLLKRPIFSVYPLLGSPCLRHELNRRFVPLDVAGDGDNFPLFIQWTSVQKPDVKTRFWLPTHFVPLMLKKDTMNEAFCEAPEPRVGDFVIVTFQIGRKKVPYHGLVISPSEAVQKEMTEDDILVKFLRSSGTYFVFPDRDDLSVITLDGSVKVLKPPTINNRGHHFF</sequence>
<feature type="compositionally biased region" description="Basic and acidic residues" evidence="1">
    <location>
        <begin position="35"/>
        <end position="47"/>
    </location>
</feature>
<organism evidence="2 3">
    <name type="scientific">Littorina saxatilis</name>
    <dbReference type="NCBI Taxonomy" id="31220"/>
    <lineage>
        <taxon>Eukaryota</taxon>
        <taxon>Metazoa</taxon>
        <taxon>Spiralia</taxon>
        <taxon>Lophotrochozoa</taxon>
        <taxon>Mollusca</taxon>
        <taxon>Gastropoda</taxon>
        <taxon>Caenogastropoda</taxon>
        <taxon>Littorinimorpha</taxon>
        <taxon>Littorinoidea</taxon>
        <taxon>Littorinidae</taxon>
        <taxon>Littorina</taxon>
    </lineage>
</organism>
<keyword evidence="3" id="KW-1185">Reference proteome</keyword>
<accession>A0AAN9GGN7</accession>
<feature type="compositionally biased region" description="Basic and acidic residues" evidence="1">
    <location>
        <begin position="98"/>
        <end position="108"/>
    </location>
</feature>
<feature type="compositionally biased region" description="Basic and acidic residues" evidence="1">
    <location>
        <begin position="115"/>
        <end position="125"/>
    </location>
</feature>